<name>A0ABP8HW51_9GAMM</name>
<protein>
    <submittedName>
        <fullName evidence="2">DUF599 domain-containing protein</fullName>
    </submittedName>
</protein>
<evidence type="ECO:0000256" key="1">
    <source>
        <dbReference type="SAM" id="Phobius"/>
    </source>
</evidence>
<sequence>MALLAYSLQPYRQTYVMTFSFMPPLDWIALGWFLVCWVGYTYFARIKQRNSSTIANQLEANRVEWLERMIERDMRMADVTSLGILQRNVTFFASTTIFIIAGLLTVLGSTDKAIPLLEALPWIEIDSRAAWELKILILVVTFAYAFFKFTWSMRQYNFAIVLFGSAPDIDDPKSDREIFIKHTNWLMSRASNSFNYGLRAYTFALATLGWFFNPVVFMVAATLVVGVLYRREFRSATLAALYNASHHCNEKVLKDD</sequence>
<dbReference type="PANTHER" id="PTHR31881:SF6">
    <property type="entry name" value="OS09G0494600 PROTEIN"/>
    <property type="match status" value="1"/>
</dbReference>
<dbReference type="RefSeq" id="WP_223577012.1">
    <property type="nucleotide sequence ID" value="NZ_BAABFU010000001.1"/>
</dbReference>
<keyword evidence="1" id="KW-0812">Transmembrane</keyword>
<proteinExistence type="predicted"/>
<dbReference type="Pfam" id="PF04654">
    <property type="entry name" value="DUF599"/>
    <property type="match status" value="1"/>
</dbReference>
<keyword evidence="3" id="KW-1185">Reference proteome</keyword>
<keyword evidence="1" id="KW-1133">Transmembrane helix</keyword>
<gene>
    <name evidence="2" type="ORF">GCM10023150_06660</name>
</gene>
<reference evidence="3" key="1">
    <citation type="journal article" date="2019" name="Int. J. Syst. Evol. Microbiol.">
        <title>The Global Catalogue of Microorganisms (GCM) 10K type strain sequencing project: providing services to taxonomists for standard genome sequencing and annotation.</title>
        <authorList>
            <consortium name="The Broad Institute Genomics Platform"/>
            <consortium name="The Broad Institute Genome Sequencing Center for Infectious Disease"/>
            <person name="Wu L."/>
            <person name="Ma J."/>
        </authorList>
    </citation>
    <scope>NUCLEOTIDE SEQUENCE [LARGE SCALE GENOMIC DNA]</scope>
    <source>
        <strain evidence="3">JCM 17727</strain>
    </source>
</reference>
<dbReference type="InterPro" id="IPR006747">
    <property type="entry name" value="DUF599"/>
</dbReference>
<evidence type="ECO:0000313" key="3">
    <source>
        <dbReference type="Proteomes" id="UP001501294"/>
    </source>
</evidence>
<dbReference type="PANTHER" id="PTHR31881">
    <property type="match status" value="1"/>
</dbReference>
<feature type="transmembrane region" description="Helical" evidence="1">
    <location>
        <begin position="27"/>
        <end position="44"/>
    </location>
</feature>
<feature type="transmembrane region" description="Helical" evidence="1">
    <location>
        <begin position="203"/>
        <end position="229"/>
    </location>
</feature>
<dbReference type="Proteomes" id="UP001501294">
    <property type="component" value="Unassembled WGS sequence"/>
</dbReference>
<keyword evidence="1" id="KW-0472">Membrane</keyword>
<comment type="caution">
    <text evidence="2">The sequence shown here is derived from an EMBL/GenBank/DDBJ whole genome shotgun (WGS) entry which is preliminary data.</text>
</comment>
<organism evidence="2 3">
    <name type="scientific">Kangiella taiwanensis</name>
    <dbReference type="NCBI Taxonomy" id="1079179"/>
    <lineage>
        <taxon>Bacteria</taxon>
        <taxon>Pseudomonadati</taxon>
        <taxon>Pseudomonadota</taxon>
        <taxon>Gammaproteobacteria</taxon>
        <taxon>Kangiellales</taxon>
        <taxon>Kangiellaceae</taxon>
        <taxon>Kangiella</taxon>
    </lineage>
</organism>
<feature type="transmembrane region" description="Helical" evidence="1">
    <location>
        <begin position="129"/>
        <end position="147"/>
    </location>
</feature>
<feature type="transmembrane region" description="Helical" evidence="1">
    <location>
        <begin position="89"/>
        <end position="109"/>
    </location>
</feature>
<evidence type="ECO:0000313" key="2">
    <source>
        <dbReference type="EMBL" id="GAA4345872.1"/>
    </source>
</evidence>
<accession>A0ABP8HW51</accession>
<dbReference type="EMBL" id="BAABFU010000001">
    <property type="protein sequence ID" value="GAA4345872.1"/>
    <property type="molecule type" value="Genomic_DNA"/>
</dbReference>